<sequence>MNTLSEYTIFAGDSVRQTPRDNLFNKTVKSQLFFIPWEIRDKEEMYKEDFTYVDLNIDDINDASALDRETTQHPERFRVDTVPGFSGELVKKIVEMSMVMIDQELGHSARGQHPFTDDMMLMIYRHVLLHAIRNPFQLIVILLARLSVGHTVIVVPSPLLRSLYFQQPFR</sequence>
<organism evidence="1 2">
    <name type="scientific">Pristionchus pacificus</name>
    <name type="common">Parasitic nematode worm</name>
    <dbReference type="NCBI Taxonomy" id="54126"/>
    <lineage>
        <taxon>Eukaryota</taxon>
        <taxon>Metazoa</taxon>
        <taxon>Ecdysozoa</taxon>
        <taxon>Nematoda</taxon>
        <taxon>Chromadorea</taxon>
        <taxon>Rhabditida</taxon>
        <taxon>Rhabditina</taxon>
        <taxon>Diplogasteromorpha</taxon>
        <taxon>Diplogasteroidea</taxon>
        <taxon>Neodiplogasteridae</taxon>
        <taxon>Pristionchus</taxon>
    </lineage>
</organism>
<name>A0A2A6BZD6_PRIPA</name>
<reference evidence="1" key="2">
    <citation type="submission" date="2022-06" db="UniProtKB">
        <authorList>
            <consortium name="EnsemblMetazoa"/>
        </authorList>
    </citation>
    <scope>IDENTIFICATION</scope>
    <source>
        <strain evidence="1">PS312</strain>
    </source>
</reference>
<evidence type="ECO:0000313" key="2">
    <source>
        <dbReference type="Proteomes" id="UP000005239"/>
    </source>
</evidence>
<proteinExistence type="predicted"/>
<keyword evidence="2" id="KW-1185">Reference proteome</keyword>
<evidence type="ECO:0000313" key="1">
    <source>
        <dbReference type="EnsemblMetazoa" id="PPA09462.1"/>
    </source>
</evidence>
<protein>
    <submittedName>
        <fullName evidence="1">Uncharacterized protein</fullName>
    </submittedName>
</protein>
<dbReference type="AlphaFoldDB" id="A0A2A6BZD6"/>
<reference evidence="2" key="1">
    <citation type="journal article" date="2008" name="Nat. Genet.">
        <title>The Pristionchus pacificus genome provides a unique perspective on nematode lifestyle and parasitism.</title>
        <authorList>
            <person name="Dieterich C."/>
            <person name="Clifton S.W."/>
            <person name="Schuster L.N."/>
            <person name="Chinwalla A."/>
            <person name="Delehaunty K."/>
            <person name="Dinkelacker I."/>
            <person name="Fulton L."/>
            <person name="Fulton R."/>
            <person name="Godfrey J."/>
            <person name="Minx P."/>
            <person name="Mitreva M."/>
            <person name="Roeseler W."/>
            <person name="Tian H."/>
            <person name="Witte H."/>
            <person name="Yang S.P."/>
            <person name="Wilson R.K."/>
            <person name="Sommer R.J."/>
        </authorList>
    </citation>
    <scope>NUCLEOTIDE SEQUENCE [LARGE SCALE GENOMIC DNA]</scope>
    <source>
        <strain evidence="2">PS312</strain>
    </source>
</reference>
<accession>A0A2A6BZD6</accession>
<accession>A0A8R1YDC9</accession>
<dbReference type="Proteomes" id="UP000005239">
    <property type="component" value="Unassembled WGS sequence"/>
</dbReference>
<gene>
    <name evidence="1" type="primary">WBGene00099016</name>
</gene>
<dbReference type="EnsemblMetazoa" id="PPA09462.1">
    <property type="protein sequence ID" value="PPA09462.1"/>
    <property type="gene ID" value="WBGene00099016"/>
</dbReference>